<evidence type="ECO:0000256" key="12">
    <source>
        <dbReference type="SAM" id="Coils"/>
    </source>
</evidence>
<reference evidence="15" key="1">
    <citation type="submission" date="2021-02" db="EMBL/GenBank/DDBJ databases">
        <title>Fulvivirga sp. S481 isolated from sea water.</title>
        <authorList>
            <person name="Bae S.S."/>
            <person name="Baek K."/>
        </authorList>
    </citation>
    <scope>NUCLEOTIDE SEQUENCE</scope>
    <source>
        <strain evidence="15">S481</strain>
    </source>
</reference>
<evidence type="ECO:0000256" key="2">
    <source>
        <dbReference type="ARBA" id="ARBA00004236"/>
    </source>
</evidence>
<dbReference type="Gene3D" id="3.40.190.10">
    <property type="entry name" value="Periplasmic binding protein-like II"/>
    <property type="match status" value="2"/>
</dbReference>
<dbReference type="SUPFAM" id="SSF47384">
    <property type="entry name" value="Homodimeric domain of signal transducing histidine kinase"/>
    <property type="match status" value="1"/>
</dbReference>
<dbReference type="InterPro" id="IPR005467">
    <property type="entry name" value="His_kinase_dom"/>
</dbReference>
<keyword evidence="13" id="KW-1133">Transmembrane helix</keyword>
<sequence>MHAHDVSWEEVKKNKEGTIDLYWNISKPFIYQDDEGNMQGIEAELIKGFKEYLKLTHNVDLTLHWINSNSFKEFYDYISESDHNGEFGVSALSITATRLKKVQFTHPYMSDVAVMISRSDVPIFEDKDHFREYSKNLTAITVEATTYEEQLKYLQGLGYNFKIDYISSNQPIIENILSSENAFGYVDLPLYLMALKNDPTTPIFRQNLYPIKGLGYGLIMPKVSDWATIFNEYLASTYFASIKDEIVGNHIENDIYKIIKNISVGENVNADELIILLTKEKELQNKVLTDRALQNQLNRIINIGFVCLFIGALVVAIFYYRLYRGKKNALEDLEENKKKIEQQQLKIEQANAQLLDMNDEKNNLIRVLAHDLRSPINQIAGLAEIFLIENKKLPEDQKELINQIIKSSMRLREMISKILDAEAVETLQPKIKNEPVSVKQIFEGLKSEYKNSSDKKHIHLNFECDDEVMVLGDAVFIDQILDNLVSNAIKFSNANTSVTLTAKETKDDQVVIKVKDQGPGFTMADQKNMFKKFQRLSAQPTGGEQSTGLGLSIVKMYTELMGGTIDYDSKVGEGTTFTIHLKKA</sequence>
<dbReference type="PROSITE" id="PS50109">
    <property type="entry name" value="HIS_KIN"/>
    <property type="match status" value="1"/>
</dbReference>
<dbReference type="EMBL" id="CP070608">
    <property type="protein sequence ID" value="QSE96542.1"/>
    <property type="molecule type" value="Genomic_DNA"/>
</dbReference>
<protein>
    <recommendedName>
        <fullName evidence="3">histidine kinase</fullName>
        <ecNumber evidence="3">2.7.13.3</ecNumber>
    </recommendedName>
</protein>
<evidence type="ECO:0000256" key="7">
    <source>
        <dbReference type="ARBA" id="ARBA00022741"/>
    </source>
</evidence>
<evidence type="ECO:0000256" key="6">
    <source>
        <dbReference type="ARBA" id="ARBA00022679"/>
    </source>
</evidence>
<keyword evidence="6" id="KW-0808">Transferase</keyword>
<feature type="transmembrane region" description="Helical" evidence="13">
    <location>
        <begin position="300"/>
        <end position="320"/>
    </location>
</feature>
<dbReference type="SUPFAM" id="SSF53850">
    <property type="entry name" value="Periplasmic binding protein-like II"/>
    <property type="match status" value="1"/>
</dbReference>
<comment type="subcellular location">
    <subcellularLocation>
        <location evidence="2">Cell membrane</location>
    </subcellularLocation>
</comment>
<keyword evidence="7" id="KW-0547">Nucleotide-binding</keyword>
<dbReference type="EC" id="2.7.13.3" evidence="3"/>
<keyword evidence="10" id="KW-0902">Two-component regulatory system</keyword>
<dbReference type="InterPro" id="IPR003661">
    <property type="entry name" value="HisK_dim/P_dom"/>
</dbReference>
<dbReference type="GO" id="GO:0000155">
    <property type="term" value="F:phosphorelay sensor kinase activity"/>
    <property type="evidence" value="ECO:0007669"/>
    <property type="project" value="InterPro"/>
</dbReference>
<evidence type="ECO:0000256" key="3">
    <source>
        <dbReference type="ARBA" id="ARBA00012438"/>
    </source>
</evidence>
<evidence type="ECO:0000313" key="15">
    <source>
        <dbReference type="EMBL" id="QSE96542.1"/>
    </source>
</evidence>
<dbReference type="InterPro" id="IPR050736">
    <property type="entry name" value="Sensor_HK_Regulatory"/>
</dbReference>
<evidence type="ECO:0000313" key="16">
    <source>
        <dbReference type="Proteomes" id="UP000662783"/>
    </source>
</evidence>
<dbReference type="InterPro" id="IPR036890">
    <property type="entry name" value="HATPase_C_sf"/>
</dbReference>
<dbReference type="PANTHER" id="PTHR43711:SF26">
    <property type="entry name" value="SENSOR HISTIDINE KINASE RCSC"/>
    <property type="match status" value="1"/>
</dbReference>
<name>A0A974WGB4_9BACT</name>
<dbReference type="Proteomes" id="UP000662783">
    <property type="component" value="Chromosome"/>
</dbReference>
<dbReference type="Pfam" id="PF00497">
    <property type="entry name" value="SBP_bac_3"/>
    <property type="match status" value="1"/>
</dbReference>
<dbReference type="KEGG" id="fuv:JR347_13150"/>
<dbReference type="Gene3D" id="3.30.565.10">
    <property type="entry name" value="Histidine kinase-like ATPase, C-terminal domain"/>
    <property type="match status" value="1"/>
</dbReference>
<keyword evidence="16" id="KW-1185">Reference proteome</keyword>
<feature type="coiled-coil region" evidence="12">
    <location>
        <begin position="323"/>
        <end position="367"/>
    </location>
</feature>
<dbReference type="SMART" id="SM00387">
    <property type="entry name" value="HATPase_c"/>
    <property type="match status" value="1"/>
</dbReference>
<evidence type="ECO:0000256" key="8">
    <source>
        <dbReference type="ARBA" id="ARBA00022777"/>
    </source>
</evidence>
<keyword evidence="12" id="KW-0175">Coiled coil</keyword>
<dbReference type="CDD" id="cd00082">
    <property type="entry name" value="HisKA"/>
    <property type="match status" value="1"/>
</dbReference>
<dbReference type="SMART" id="SM00388">
    <property type="entry name" value="HisKA"/>
    <property type="match status" value="1"/>
</dbReference>
<gene>
    <name evidence="15" type="ORF">JR347_13150</name>
</gene>
<dbReference type="InterPro" id="IPR001638">
    <property type="entry name" value="Solute-binding_3/MltF_N"/>
</dbReference>
<keyword evidence="9" id="KW-0067">ATP-binding</keyword>
<feature type="domain" description="Histidine kinase" evidence="14">
    <location>
        <begin position="367"/>
        <end position="584"/>
    </location>
</feature>
<dbReference type="GO" id="GO:0005886">
    <property type="term" value="C:plasma membrane"/>
    <property type="evidence" value="ECO:0007669"/>
    <property type="project" value="UniProtKB-SubCell"/>
</dbReference>
<dbReference type="PANTHER" id="PTHR43711">
    <property type="entry name" value="TWO-COMPONENT HISTIDINE KINASE"/>
    <property type="match status" value="1"/>
</dbReference>
<dbReference type="Pfam" id="PF00512">
    <property type="entry name" value="HisKA"/>
    <property type="match status" value="1"/>
</dbReference>
<organism evidence="15 16">
    <name type="scientific">Fulvivirga lutea</name>
    <dbReference type="NCBI Taxonomy" id="2810512"/>
    <lineage>
        <taxon>Bacteria</taxon>
        <taxon>Pseudomonadati</taxon>
        <taxon>Bacteroidota</taxon>
        <taxon>Cytophagia</taxon>
        <taxon>Cytophagales</taxon>
        <taxon>Fulvivirgaceae</taxon>
        <taxon>Fulvivirga</taxon>
    </lineage>
</organism>
<evidence type="ECO:0000256" key="5">
    <source>
        <dbReference type="ARBA" id="ARBA00022553"/>
    </source>
</evidence>
<dbReference type="Gene3D" id="1.10.287.130">
    <property type="match status" value="1"/>
</dbReference>
<evidence type="ECO:0000256" key="10">
    <source>
        <dbReference type="ARBA" id="ARBA00023012"/>
    </source>
</evidence>
<dbReference type="FunFam" id="3.30.565.10:FF:000023">
    <property type="entry name" value="PAS domain-containing sensor histidine kinase"/>
    <property type="match status" value="1"/>
</dbReference>
<dbReference type="RefSeq" id="WP_205721056.1">
    <property type="nucleotide sequence ID" value="NZ_CP070608.1"/>
</dbReference>
<dbReference type="InterPro" id="IPR004358">
    <property type="entry name" value="Sig_transdc_His_kin-like_C"/>
</dbReference>
<dbReference type="InterPro" id="IPR003594">
    <property type="entry name" value="HATPase_dom"/>
</dbReference>
<dbReference type="SUPFAM" id="SSF55874">
    <property type="entry name" value="ATPase domain of HSP90 chaperone/DNA topoisomerase II/histidine kinase"/>
    <property type="match status" value="1"/>
</dbReference>
<comment type="catalytic activity">
    <reaction evidence="1">
        <text>ATP + protein L-histidine = ADP + protein N-phospho-L-histidine.</text>
        <dbReference type="EC" id="2.7.13.3"/>
    </reaction>
</comment>
<proteinExistence type="predicted"/>
<evidence type="ECO:0000256" key="4">
    <source>
        <dbReference type="ARBA" id="ARBA00022475"/>
    </source>
</evidence>
<dbReference type="AlphaFoldDB" id="A0A974WGB4"/>
<evidence type="ECO:0000256" key="13">
    <source>
        <dbReference type="SAM" id="Phobius"/>
    </source>
</evidence>
<evidence type="ECO:0000256" key="1">
    <source>
        <dbReference type="ARBA" id="ARBA00000085"/>
    </source>
</evidence>
<evidence type="ECO:0000256" key="9">
    <source>
        <dbReference type="ARBA" id="ARBA00022840"/>
    </source>
</evidence>
<keyword evidence="8" id="KW-0418">Kinase</keyword>
<keyword evidence="11 13" id="KW-0472">Membrane</keyword>
<dbReference type="GO" id="GO:0005524">
    <property type="term" value="F:ATP binding"/>
    <property type="evidence" value="ECO:0007669"/>
    <property type="project" value="UniProtKB-KW"/>
</dbReference>
<keyword evidence="13" id="KW-0812">Transmembrane</keyword>
<dbReference type="PRINTS" id="PR00344">
    <property type="entry name" value="BCTRLSENSOR"/>
</dbReference>
<keyword evidence="4" id="KW-1003">Cell membrane</keyword>
<dbReference type="InterPro" id="IPR036097">
    <property type="entry name" value="HisK_dim/P_sf"/>
</dbReference>
<evidence type="ECO:0000259" key="14">
    <source>
        <dbReference type="PROSITE" id="PS50109"/>
    </source>
</evidence>
<keyword evidence="5" id="KW-0597">Phosphoprotein</keyword>
<evidence type="ECO:0000256" key="11">
    <source>
        <dbReference type="ARBA" id="ARBA00023136"/>
    </source>
</evidence>
<accession>A0A974WGB4</accession>
<dbReference type="SMART" id="SM00062">
    <property type="entry name" value="PBPb"/>
    <property type="match status" value="1"/>
</dbReference>
<dbReference type="Pfam" id="PF02518">
    <property type="entry name" value="HATPase_c"/>
    <property type="match status" value="1"/>
</dbReference>